<evidence type="ECO:0000256" key="2">
    <source>
        <dbReference type="ARBA" id="ARBA00023015"/>
    </source>
</evidence>
<dbReference type="InterPro" id="IPR039425">
    <property type="entry name" value="RNA_pol_sigma-70-like"/>
</dbReference>
<comment type="caution">
    <text evidence="7">The sequence shown here is derived from an EMBL/GenBank/DDBJ whole genome shotgun (WGS) entry which is preliminary data.</text>
</comment>
<organism evidence="7 8">
    <name type="scientific">Jeotgalibacillus soli</name>
    <dbReference type="NCBI Taxonomy" id="889306"/>
    <lineage>
        <taxon>Bacteria</taxon>
        <taxon>Bacillati</taxon>
        <taxon>Bacillota</taxon>
        <taxon>Bacilli</taxon>
        <taxon>Bacillales</taxon>
        <taxon>Caryophanaceae</taxon>
        <taxon>Jeotgalibacillus</taxon>
    </lineage>
</organism>
<name>A0A0C2R1P6_9BACL</name>
<proteinExistence type="inferred from homology"/>
<reference evidence="7 8" key="1">
    <citation type="submission" date="2015-01" db="EMBL/GenBank/DDBJ databases">
        <title>Genome sequencing of Jeotgalibacillus soli.</title>
        <authorList>
            <person name="Goh K.M."/>
            <person name="Chan K.-G."/>
            <person name="Yaakop A.S."/>
            <person name="Ee R."/>
            <person name="Gan H.M."/>
            <person name="Chan C.S."/>
        </authorList>
    </citation>
    <scope>NUCLEOTIDE SEQUENCE [LARGE SCALE GENOMIC DNA]</scope>
    <source>
        <strain evidence="7 8">P9</strain>
    </source>
</reference>
<dbReference type="GO" id="GO:0016987">
    <property type="term" value="F:sigma factor activity"/>
    <property type="evidence" value="ECO:0007669"/>
    <property type="project" value="UniProtKB-KW"/>
</dbReference>
<dbReference type="InterPro" id="IPR007627">
    <property type="entry name" value="RNA_pol_sigma70_r2"/>
</dbReference>
<accession>A0A0C2R1P6</accession>
<dbReference type="InterPro" id="IPR014284">
    <property type="entry name" value="RNA_pol_sigma-70_dom"/>
</dbReference>
<dbReference type="GO" id="GO:0003677">
    <property type="term" value="F:DNA binding"/>
    <property type="evidence" value="ECO:0007669"/>
    <property type="project" value="InterPro"/>
</dbReference>
<protein>
    <submittedName>
        <fullName evidence="7">RNA polymerase sigma factor SigX</fullName>
    </submittedName>
</protein>
<evidence type="ECO:0000259" key="6">
    <source>
        <dbReference type="Pfam" id="PF08281"/>
    </source>
</evidence>
<dbReference type="EMBL" id="JXRP01000019">
    <property type="protein sequence ID" value="KIL44235.1"/>
    <property type="molecule type" value="Genomic_DNA"/>
</dbReference>
<feature type="domain" description="RNA polymerase sigma-70 region 2" evidence="5">
    <location>
        <begin position="8"/>
        <end position="74"/>
    </location>
</feature>
<dbReference type="InterPro" id="IPR013249">
    <property type="entry name" value="RNA_pol_sigma70_r4_t2"/>
</dbReference>
<evidence type="ECO:0000256" key="4">
    <source>
        <dbReference type="ARBA" id="ARBA00023163"/>
    </source>
</evidence>
<keyword evidence="3" id="KW-0731">Sigma factor</keyword>
<keyword evidence="8" id="KW-1185">Reference proteome</keyword>
<dbReference type="STRING" id="889306.KP78_31990"/>
<dbReference type="Gene3D" id="1.10.1740.10">
    <property type="match status" value="1"/>
</dbReference>
<evidence type="ECO:0000259" key="5">
    <source>
        <dbReference type="Pfam" id="PF04542"/>
    </source>
</evidence>
<evidence type="ECO:0000256" key="3">
    <source>
        <dbReference type="ARBA" id="ARBA00023082"/>
    </source>
</evidence>
<evidence type="ECO:0000313" key="8">
    <source>
        <dbReference type="Proteomes" id="UP000031938"/>
    </source>
</evidence>
<dbReference type="AlphaFoldDB" id="A0A0C2R1P6"/>
<dbReference type="SUPFAM" id="SSF88946">
    <property type="entry name" value="Sigma2 domain of RNA polymerase sigma factors"/>
    <property type="match status" value="1"/>
</dbReference>
<dbReference type="InterPro" id="IPR013325">
    <property type="entry name" value="RNA_pol_sigma_r2"/>
</dbReference>
<evidence type="ECO:0000313" key="7">
    <source>
        <dbReference type="EMBL" id="KIL44235.1"/>
    </source>
</evidence>
<dbReference type="PANTHER" id="PTHR43133:SF60">
    <property type="entry name" value="RNA POLYMERASE SIGMA FACTOR SIGV"/>
    <property type="match status" value="1"/>
</dbReference>
<dbReference type="NCBIfam" id="NF007220">
    <property type="entry name" value="PRK09639.1-5"/>
    <property type="match status" value="1"/>
</dbReference>
<evidence type="ECO:0000256" key="1">
    <source>
        <dbReference type="ARBA" id="ARBA00010641"/>
    </source>
</evidence>
<dbReference type="Proteomes" id="UP000031938">
    <property type="component" value="Unassembled WGS sequence"/>
</dbReference>
<dbReference type="PANTHER" id="PTHR43133">
    <property type="entry name" value="RNA POLYMERASE ECF-TYPE SIGMA FACTO"/>
    <property type="match status" value="1"/>
</dbReference>
<dbReference type="NCBIfam" id="TIGR02937">
    <property type="entry name" value="sigma70-ECF"/>
    <property type="match status" value="1"/>
</dbReference>
<dbReference type="Gene3D" id="1.10.10.10">
    <property type="entry name" value="Winged helix-like DNA-binding domain superfamily/Winged helix DNA-binding domain"/>
    <property type="match status" value="1"/>
</dbReference>
<dbReference type="GO" id="GO:0006352">
    <property type="term" value="P:DNA-templated transcription initiation"/>
    <property type="evidence" value="ECO:0007669"/>
    <property type="project" value="InterPro"/>
</dbReference>
<sequence length="183" mass="21788">MNSVFQRLYKDYQQDIFQFLIYLVRDRDTAEDLMQEVFIRVLKSYKSFQGKSSEKTWLFSIAKNVAIDHFRKQSTLKKRILEHFDWSKSEISAPSPPLQEIVEQKEEIRRLYECMDSCTTDQRLVVIMRYIQELSIAETAEVLGWTEGKVKTTQHRAIKVLRDKMSEVERKEGEKGEKINLER</sequence>
<feature type="domain" description="RNA polymerase sigma factor 70 region 4 type 2" evidence="6">
    <location>
        <begin position="109"/>
        <end position="159"/>
    </location>
</feature>
<dbReference type="InterPro" id="IPR013324">
    <property type="entry name" value="RNA_pol_sigma_r3/r4-like"/>
</dbReference>
<keyword evidence="2" id="KW-0805">Transcription regulation</keyword>
<dbReference type="SUPFAM" id="SSF88659">
    <property type="entry name" value="Sigma3 and sigma4 domains of RNA polymerase sigma factors"/>
    <property type="match status" value="1"/>
</dbReference>
<gene>
    <name evidence="7" type="ORF">KP78_31990</name>
</gene>
<dbReference type="PATRIC" id="fig|889306.3.peg.3213"/>
<comment type="similarity">
    <text evidence="1">Belongs to the sigma-70 factor family. ECF subfamily.</text>
</comment>
<dbReference type="Pfam" id="PF04542">
    <property type="entry name" value="Sigma70_r2"/>
    <property type="match status" value="1"/>
</dbReference>
<dbReference type="Pfam" id="PF08281">
    <property type="entry name" value="Sigma70_r4_2"/>
    <property type="match status" value="1"/>
</dbReference>
<dbReference type="CDD" id="cd06171">
    <property type="entry name" value="Sigma70_r4"/>
    <property type="match status" value="1"/>
</dbReference>
<dbReference type="InterPro" id="IPR036388">
    <property type="entry name" value="WH-like_DNA-bd_sf"/>
</dbReference>
<keyword evidence="4" id="KW-0804">Transcription</keyword>